<comment type="subcellular location">
    <subcellularLocation>
        <location evidence="1">Cell membrane</location>
        <topology evidence="1">Multi-pass membrane protein</topology>
    </subcellularLocation>
</comment>
<dbReference type="PANTHER" id="PTHR30482">
    <property type="entry name" value="HIGH-AFFINITY BRANCHED-CHAIN AMINO ACID TRANSPORT SYSTEM PERMEASE"/>
    <property type="match status" value="1"/>
</dbReference>
<proteinExistence type="predicted"/>
<dbReference type="EMBL" id="JASGBQ010000018">
    <property type="protein sequence ID" value="MDI9242773.1"/>
    <property type="molecule type" value="Genomic_DNA"/>
</dbReference>
<dbReference type="GO" id="GO:0015658">
    <property type="term" value="F:branched-chain amino acid transmembrane transporter activity"/>
    <property type="evidence" value="ECO:0007669"/>
    <property type="project" value="InterPro"/>
</dbReference>
<feature type="transmembrane region" description="Helical" evidence="6">
    <location>
        <begin position="31"/>
        <end position="49"/>
    </location>
</feature>
<gene>
    <name evidence="7" type="ORF">QJ036_09875</name>
</gene>
<feature type="transmembrane region" description="Helical" evidence="6">
    <location>
        <begin position="112"/>
        <end position="133"/>
    </location>
</feature>
<dbReference type="PANTHER" id="PTHR30482:SF10">
    <property type="entry name" value="HIGH-AFFINITY BRANCHED-CHAIN AMINO ACID TRANSPORT PROTEIN BRAE"/>
    <property type="match status" value="1"/>
</dbReference>
<feature type="transmembrane region" description="Helical" evidence="6">
    <location>
        <begin position="82"/>
        <end position="100"/>
    </location>
</feature>
<accession>A0AAP4F0Z4</accession>
<evidence type="ECO:0000256" key="4">
    <source>
        <dbReference type="ARBA" id="ARBA00022989"/>
    </source>
</evidence>
<keyword evidence="2" id="KW-1003">Cell membrane</keyword>
<name>A0AAP4F0Z4_9FIRM</name>
<keyword evidence="3 6" id="KW-0812">Transmembrane</keyword>
<comment type="caution">
    <text evidence="7">The sequence shown here is derived from an EMBL/GenBank/DDBJ whole genome shotgun (WGS) entry which is preliminary data.</text>
</comment>
<dbReference type="Proteomes" id="UP001300383">
    <property type="component" value="Unassembled WGS sequence"/>
</dbReference>
<dbReference type="InterPro" id="IPR043428">
    <property type="entry name" value="LivM-like"/>
</dbReference>
<dbReference type="GO" id="GO:0005886">
    <property type="term" value="C:plasma membrane"/>
    <property type="evidence" value="ECO:0007669"/>
    <property type="project" value="UniProtKB-SubCell"/>
</dbReference>
<evidence type="ECO:0000256" key="2">
    <source>
        <dbReference type="ARBA" id="ARBA00022475"/>
    </source>
</evidence>
<dbReference type="RefSeq" id="WP_283231216.1">
    <property type="nucleotide sequence ID" value="NZ_JASGBQ010000018.1"/>
</dbReference>
<keyword evidence="8" id="KW-1185">Reference proteome</keyword>
<evidence type="ECO:0000256" key="1">
    <source>
        <dbReference type="ARBA" id="ARBA00004651"/>
    </source>
</evidence>
<feature type="transmembrane region" description="Helical" evidence="6">
    <location>
        <begin position="56"/>
        <end position="76"/>
    </location>
</feature>
<protein>
    <submittedName>
        <fullName evidence="7">Branched-chain amino acid ABC transporter permease</fullName>
    </submittedName>
</protein>
<evidence type="ECO:0000256" key="6">
    <source>
        <dbReference type="SAM" id="Phobius"/>
    </source>
</evidence>
<reference evidence="7 8" key="1">
    <citation type="submission" date="2023-05" db="EMBL/GenBank/DDBJ databases">
        <title>[ruminococcus] sp. nov., isolated from a pig farm feces dump.</title>
        <authorList>
            <person name="Chang Y.-H."/>
        </authorList>
    </citation>
    <scope>NUCLEOTIDE SEQUENCE [LARGE SCALE GENOMIC DNA]</scope>
    <source>
        <strain evidence="7 8">YH-rum2234</strain>
    </source>
</reference>
<evidence type="ECO:0000313" key="7">
    <source>
        <dbReference type="EMBL" id="MDI9242773.1"/>
    </source>
</evidence>
<evidence type="ECO:0000256" key="3">
    <source>
        <dbReference type="ARBA" id="ARBA00022692"/>
    </source>
</evidence>
<feature type="transmembrane region" description="Helical" evidence="6">
    <location>
        <begin position="283"/>
        <end position="306"/>
    </location>
</feature>
<feature type="transmembrane region" description="Helical" evidence="6">
    <location>
        <begin position="245"/>
        <end position="271"/>
    </location>
</feature>
<evidence type="ECO:0000313" key="8">
    <source>
        <dbReference type="Proteomes" id="UP001300383"/>
    </source>
</evidence>
<dbReference type="AlphaFoldDB" id="A0AAP4F0Z4"/>
<organism evidence="7 8">
    <name type="scientific">Fusibacillus kribbianus</name>
    <dbReference type="NCBI Taxonomy" id="3044208"/>
    <lineage>
        <taxon>Bacteria</taxon>
        <taxon>Bacillati</taxon>
        <taxon>Bacillota</taxon>
        <taxon>Clostridia</taxon>
        <taxon>Lachnospirales</taxon>
        <taxon>Lachnospiraceae</taxon>
        <taxon>Fusibacillus</taxon>
    </lineage>
</organism>
<feature type="transmembrane region" description="Helical" evidence="6">
    <location>
        <begin position="157"/>
        <end position="175"/>
    </location>
</feature>
<feature type="transmembrane region" description="Helical" evidence="6">
    <location>
        <begin position="7"/>
        <end position="25"/>
    </location>
</feature>
<feature type="transmembrane region" description="Helical" evidence="6">
    <location>
        <begin position="209"/>
        <end position="233"/>
    </location>
</feature>
<dbReference type="CDD" id="cd06581">
    <property type="entry name" value="TM_PBP1_LivM_like"/>
    <property type="match status" value="1"/>
</dbReference>
<evidence type="ECO:0000256" key="5">
    <source>
        <dbReference type="ARBA" id="ARBA00023136"/>
    </source>
</evidence>
<sequence length="343" mass="37768">MNMIKKYGKYIVMVILLALVIYLSFNSYFVFVGINALINAIAVMGIVIISGYAKQLHLGQSAFMGIGAYTSAILMTKAGLNFWLTIPVAMVISGLFGWVLSIPTLKLKGGSYLALVTQTFGEIIYVLLLNMVWLTNGPFGISGIKAPTIGPIDFTGLQPYFFLCMAILIIVYIALKRIVKVKFGRFFISIRESEEAAQSIGINTRKYKMVAFVIATSIAGLAGVLYGPFIGYLSPEQFRWQPSLILVSMAIVGGLYSLEGGIIGAILLTFLPELLRSTDQLRMILYGVIVILTLAFLPDGIVSLFGKKPKEIKKMLSAQWDMLSDKTLRRKKKKIKAARMSGK</sequence>
<keyword evidence="4 6" id="KW-1133">Transmembrane helix</keyword>
<keyword evidence="5 6" id="KW-0472">Membrane</keyword>
<dbReference type="InterPro" id="IPR001851">
    <property type="entry name" value="ABC_transp_permease"/>
</dbReference>
<dbReference type="Pfam" id="PF02653">
    <property type="entry name" value="BPD_transp_2"/>
    <property type="match status" value="1"/>
</dbReference>